<sequence length="76" mass="8784">MNPKNKAAELVDKFYPRATSYSSDRKNQKDNAKKCALIAVDEILKSVPKQPSRSITMPHFEATVYWEEVKQEIEKL</sequence>
<dbReference type="EMBL" id="LR796477">
    <property type="protein sequence ID" value="CAB4147680.1"/>
    <property type="molecule type" value="Genomic_DNA"/>
</dbReference>
<reference evidence="1" key="1">
    <citation type="submission" date="2020-04" db="EMBL/GenBank/DDBJ databases">
        <authorList>
            <person name="Chiriac C."/>
            <person name="Salcher M."/>
            <person name="Ghai R."/>
            <person name="Kavagutti S V."/>
        </authorList>
    </citation>
    <scope>NUCLEOTIDE SEQUENCE</scope>
</reference>
<evidence type="ECO:0000313" key="1">
    <source>
        <dbReference type="EMBL" id="CAB4147680.1"/>
    </source>
</evidence>
<protein>
    <submittedName>
        <fullName evidence="1">Uncharacterized protein</fullName>
    </submittedName>
</protein>
<accession>A0A6J5MRT8</accession>
<name>A0A6J5MRT8_9CAUD</name>
<gene>
    <name evidence="1" type="ORF">UFOVP514_41</name>
</gene>
<proteinExistence type="predicted"/>
<organism evidence="1">
    <name type="scientific">uncultured Caudovirales phage</name>
    <dbReference type="NCBI Taxonomy" id="2100421"/>
    <lineage>
        <taxon>Viruses</taxon>
        <taxon>Duplodnaviria</taxon>
        <taxon>Heunggongvirae</taxon>
        <taxon>Uroviricota</taxon>
        <taxon>Caudoviricetes</taxon>
        <taxon>Peduoviridae</taxon>
        <taxon>Maltschvirus</taxon>
        <taxon>Maltschvirus maltsch</taxon>
    </lineage>
</organism>